<organism evidence="2 3">
    <name type="scientific">Quercus suber</name>
    <name type="common">Cork oak</name>
    <dbReference type="NCBI Taxonomy" id="58331"/>
    <lineage>
        <taxon>Eukaryota</taxon>
        <taxon>Viridiplantae</taxon>
        <taxon>Streptophyta</taxon>
        <taxon>Embryophyta</taxon>
        <taxon>Tracheophyta</taxon>
        <taxon>Spermatophyta</taxon>
        <taxon>Magnoliopsida</taxon>
        <taxon>eudicotyledons</taxon>
        <taxon>Gunneridae</taxon>
        <taxon>Pentapetalae</taxon>
        <taxon>rosids</taxon>
        <taxon>fabids</taxon>
        <taxon>Fagales</taxon>
        <taxon>Fagaceae</taxon>
        <taxon>Quercus</taxon>
    </lineage>
</organism>
<evidence type="ECO:0000313" key="2">
    <source>
        <dbReference type="EMBL" id="KAK7812942.1"/>
    </source>
</evidence>
<dbReference type="AlphaFoldDB" id="A0AAW0IF83"/>
<sequence length="132" mass="14985">MFKILMEIPLYYYVLPFLFLYIFTKRLLQISKKLPPSPALSLPILGHLYLFKKPLHKTFAKLANQYGPILLYYTFGLAHALSSLFLPQLPLRNASQKMTLFLQTALDLLLGNTLVTITLLLFGPHMVTSGAT</sequence>
<reference evidence="2 3" key="1">
    <citation type="journal article" date="2018" name="Sci. Data">
        <title>The draft genome sequence of cork oak.</title>
        <authorList>
            <person name="Ramos A.M."/>
            <person name="Usie A."/>
            <person name="Barbosa P."/>
            <person name="Barros P.M."/>
            <person name="Capote T."/>
            <person name="Chaves I."/>
            <person name="Simoes F."/>
            <person name="Abreu I."/>
            <person name="Carrasquinho I."/>
            <person name="Faro C."/>
            <person name="Guimaraes J.B."/>
            <person name="Mendonca D."/>
            <person name="Nobrega F."/>
            <person name="Rodrigues L."/>
            <person name="Saibo N.J.M."/>
            <person name="Varela M.C."/>
            <person name="Egas C."/>
            <person name="Matos J."/>
            <person name="Miguel C.M."/>
            <person name="Oliveira M.M."/>
            <person name="Ricardo C.P."/>
            <person name="Goncalves S."/>
        </authorList>
    </citation>
    <scope>NUCLEOTIDE SEQUENCE [LARGE SCALE GENOMIC DNA]</scope>
    <source>
        <strain evidence="3">cv. HL8</strain>
    </source>
</reference>
<gene>
    <name evidence="2" type="primary">CYP81F4</name>
    <name evidence="2" type="ORF">CFP56_006431</name>
</gene>
<accession>A0AAW0IF83</accession>
<protein>
    <submittedName>
        <fullName evidence="2">Cytochrome p450 81f4</fullName>
    </submittedName>
</protein>
<keyword evidence="1" id="KW-1133">Transmembrane helix</keyword>
<dbReference type="GO" id="GO:0004497">
    <property type="term" value="F:monooxygenase activity"/>
    <property type="evidence" value="ECO:0007669"/>
    <property type="project" value="InterPro"/>
</dbReference>
<name>A0AAW0IF83_QUESU</name>
<keyword evidence="1" id="KW-0472">Membrane</keyword>
<dbReference type="InterPro" id="IPR036396">
    <property type="entry name" value="Cyt_P450_sf"/>
</dbReference>
<feature type="transmembrane region" description="Helical" evidence="1">
    <location>
        <begin position="70"/>
        <end position="87"/>
    </location>
</feature>
<feature type="transmembrane region" description="Helical" evidence="1">
    <location>
        <begin position="99"/>
        <end position="122"/>
    </location>
</feature>
<keyword evidence="3" id="KW-1185">Reference proteome</keyword>
<dbReference type="SUPFAM" id="SSF48264">
    <property type="entry name" value="Cytochrome P450"/>
    <property type="match status" value="1"/>
</dbReference>
<dbReference type="Gene3D" id="1.10.630.10">
    <property type="entry name" value="Cytochrome P450"/>
    <property type="match status" value="1"/>
</dbReference>
<feature type="transmembrane region" description="Helical" evidence="1">
    <location>
        <begin position="6"/>
        <end position="22"/>
    </location>
</feature>
<comment type="caution">
    <text evidence="2">The sequence shown here is derived from an EMBL/GenBank/DDBJ whole genome shotgun (WGS) entry which is preliminary data.</text>
</comment>
<dbReference type="Proteomes" id="UP000237347">
    <property type="component" value="Unassembled WGS sequence"/>
</dbReference>
<evidence type="ECO:0000256" key="1">
    <source>
        <dbReference type="SAM" id="Phobius"/>
    </source>
</evidence>
<dbReference type="EMBL" id="PKMF04001356">
    <property type="protein sequence ID" value="KAK7812942.1"/>
    <property type="molecule type" value="Genomic_DNA"/>
</dbReference>
<dbReference type="GO" id="GO:0016705">
    <property type="term" value="F:oxidoreductase activity, acting on paired donors, with incorporation or reduction of molecular oxygen"/>
    <property type="evidence" value="ECO:0007669"/>
    <property type="project" value="InterPro"/>
</dbReference>
<proteinExistence type="predicted"/>
<evidence type="ECO:0000313" key="3">
    <source>
        <dbReference type="Proteomes" id="UP000237347"/>
    </source>
</evidence>
<keyword evidence="1" id="KW-0812">Transmembrane</keyword>
<dbReference type="GO" id="GO:0005506">
    <property type="term" value="F:iron ion binding"/>
    <property type="evidence" value="ECO:0007669"/>
    <property type="project" value="InterPro"/>
</dbReference>
<dbReference type="GO" id="GO:0020037">
    <property type="term" value="F:heme binding"/>
    <property type="evidence" value="ECO:0007669"/>
    <property type="project" value="InterPro"/>
</dbReference>